<name>A0A194VMZ5_CYTMA</name>
<accession>A0A194VMZ5</accession>
<protein>
    <submittedName>
        <fullName evidence="1">Uncharacterized protein</fullName>
    </submittedName>
</protein>
<dbReference type="Proteomes" id="UP000078559">
    <property type="component" value="Chromosome 1"/>
</dbReference>
<organism evidence="1 2">
    <name type="scientific">Cytospora mali</name>
    <name type="common">Apple Valsa canker fungus</name>
    <name type="synonym">Valsa mali</name>
    <dbReference type="NCBI Taxonomy" id="578113"/>
    <lineage>
        <taxon>Eukaryota</taxon>
        <taxon>Fungi</taxon>
        <taxon>Dikarya</taxon>
        <taxon>Ascomycota</taxon>
        <taxon>Pezizomycotina</taxon>
        <taxon>Sordariomycetes</taxon>
        <taxon>Sordariomycetidae</taxon>
        <taxon>Diaporthales</taxon>
        <taxon>Cytosporaceae</taxon>
        <taxon>Cytospora</taxon>
    </lineage>
</organism>
<evidence type="ECO:0000313" key="1">
    <source>
        <dbReference type="EMBL" id="KUI65362.1"/>
    </source>
</evidence>
<keyword evidence="2" id="KW-1185">Reference proteome</keyword>
<sequence>MATPHRTALMDSKIEVSYIVSPSSRPQFCRHKENTELGETVAVLIKWDEVRVAHEALMIV</sequence>
<evidence type="ECO:0000313" key="2">
    <source>
        <dbReference type="Proteomes" id="UP000078559"/>
    </source>
</evidence>
<dbReference type="EMBL" id="CM003098">
    <property type="protein sequence ID" value="KUI65362.1"/>
    <property type="molecule type" value="Genomic_DNA"/>
</dbReference>
<gene>
    <name evidence="1" type="ORF">VM1G_11264</name>
</gene>
<proteinExistence type="predicted"/>
<reference evidence="1" key="1">
    <citation type="submission" date="2014-12" db="EMBL/GenBank/DDBJ databases">
        <title>Genome Sequence of Valsa Canker Pathogens Uncovers a Specific Adaption of Colonization on Woody Bark.</title>
        <authorList>
            <person name="Yin Z."/>
            <person name="Liu H."/>
            <person name="Gao X."/>
            <person name="Li Z."/>
            <person name="Song N."/>
            <person name="Ke X."/>
            <person name="Dai Q."/>
            <person name="Wu Y."/>
            <person name="Sun Y."/>
            <person name="Xu J.-R."/>
            <person name="Kang Z.K."/>
            <person name="Wang L."/>
            <person name="Huang L."/>
        </authorList>
    </citation>
    <scope>NUCLEOTIDE SEQUENCE [LARGE SCALE GENOMIC DNA]</scope>
    <source>
        <strain evidence="1">03-8</strain>
    </source>
</reference>
<dbReference type="AlphaFoldDB" id="A0A194VMZ5"/>